<evidence type="ECO:0000313" key="3">
    <source>
        <dbReference type="EMBL" id="SDS27916.1"/>
    </source>
</evidence>
<dbReference type="STRING" id="630515.SAMN04489812_1421"/>
<feature type="transmembrane region" description="Helical" evidence="2">
    <location>
        <begin position="38"/>
        <end position="62"/>
    </location>
</feature>
<reference evidence="3 4" key="1">
    <citation type="submission" date="2016-10" db="EMBL/GenBank/DDBJ databases">
        <authorList>
            <person name="de Groot N.N."/>
        </authorList>
    </citation>
    <scope>NUCLEOTIDE SEQUENCE [LARGE SCALE GENOMIC DNA]</scope>
    <source>
        <strain evidence="3 4">DSM 21800</strain>
    </source>
</reference>
<keyword evidence="2" id="KW-1133">Transmembrane helix</keyword>
<protein>
    <submittedName>
        <fullName evidence="3">Uncharacterized protein</fullName>
    </submittedName>
</protein>
<organism evidence="3 4">
    <name type="scientific">Microlunatus soli</name>
    <dbReference type="NCBI Taxonomy" id="630515"/>
    <lineage>
        <taxon>Bacteria</taxon>
        <taxon>Bacillati</taxon>
        <taxon>Actinomycetota</taxon>
        <taxon>Actinomycetes</taxon>
        <taxon>Propionibacteriales</taxon>
        <taxon>Propionibacteriaceae</taxon>
        <taxon>Microlunatus</taxon>
    </lineage>
</organism>
<feature type="region of interest" description="Disordered" evidence="1">
    <location>
        <begin position="1"/>
        <end position="30"/>
    </location>
</feature>
<evidence type="ECO:0000313" key="4">
    <source>
        <dbReference type="Proteomes" id="UP000199103"/>
    </source>
</evidence>
<dbReference type="EMBL" id="LT629772">
    <property type="protein sequence ID" value="SDS27916.1"/>
    <property type="molecule type" value="Genomic_DNA"/>
</dbReference>
<sequence length="182" mass="19346">MLASRPSSRPNKDGSFGGERDAATRQPPTGRRRLLSGYAASLLAAVLGLPGLLAGAITANNCQLRGLDCVGRTAYGPLAGAVLATIVLLVLAIQFRLGWRFWGVAMLGFAVAALTIGLPWLLIVLMVLWPGAAAWITDPPHRQRSVLRHWIPRWSALVVAPVTMIIVGGLAGWLNRPGLPFG</sequence>
<dbReference type="AlphaFoldDB" id="A0A1H1QX16"/>
<dbReference type="OrthoDB" id="10018697at2"/>
<dbReference type="InterPro" id="IPR006311">
    <property type="entry name" value="TAT_signal"/>
</dbReference>
<dbReference type="Proteomes" id="UP000199103">
    <property type="component" value="Chromosome I"/>
</dbReference>
<dbReference type="PROSITE" id="PS51318">
    <property type="entry name" value="TAT"/>
    <property type="match status" value="1"/>
</dbReference>
<keyword evidence="2" id="KW-0812">Transmembrane</keyword>
<evidence type="ECO:0000256" key="1">
    <source>
        <dbReference type="SAM" id="MobiDB-lite"/>
    </source>
</evidence>
<proteinExistence type="predicted"/>
<keyword evidence="2" id="KW-0472">Membrane</keyword>
<keyword evidence="4" id="KW-1185">Reference proteome</keyword>
<accession>A0A1H1QX16</accession>
<name>A0A1H1QX16_9ACTN</name>
<evidence type="ECO:0000256" key="2">
    <source>
        <dbReference type="SAM" id="Phobius"/>
    </source>
</evidence>
<feature type="transmembrane region" description="Helical" evidence="2">
    <location>
        <begin position="74"/>
        <end position="95"/>
    </location>
</feature>
<gene>
    <name evidence="3" type="ORF">SAMN04489812_1421</name>
</gene>
<dbReference type="RefSeq" id="WP_091522079.1">
    <property type="nucleotide sequence ID" value="NZ_LT629772.1"/>
</dbReference>
<feature type="transmembrane region" description="Helical" evidence="2">
    <location>
        <begin position="150"/>
        <end position="174"/>
    </location>
</feature>
<feature type="transmembrane region" description="Helical" evidence="2">
    <location>
        <begin position="101"/>
        <end position="129"/>
    </location>
</feature>